<comment type="caution">
    <text evidence="10">The sequence shown here is derived from an EMBL/GenBank/DDBJ whole genome shotgun (WGS) entry which is preliminary data.</text>
</comment>
<dbReference type="SUPFAM" id="SSF82714">
    <property type="entry name" value="Multidrug efflux transporter AcrB TolC docking domain, DN and DC subdomains"/>
    <property type="match status" value="2"/>
</dbReference>
<evidence type="ECO:0000256" key="4">
    <source>
        <dbReference type="ARBA" id="ARBA00022475"/>
    </source>
</evidence>
<keyword evidence="7 9" id="KW-1133">Transmembrane helix</keyword>
<keyword evidence="5" id="KW-0997">Cell inner membrane</keyword>
<evidence type="ECO:0000256" key="1">
    <source>
        <dbReference type="ARBA" id="ARBA00004429"/>
    </source>
</evidence>
<evidence type="ECO:0000313" key="10">
    <source>
        <dbReference type="EMBL" id="MBA5629848.1"/>
    </source>
</evidence>
<feature type="transmembrane region" description="Helical" evidence="9">
    <location>
        <begin position="972"/>
        <end position="995"/>
    </location>
</feature>
<dbReference type="SUPFAM" id="SSF82693">
    <property type="entry name" value="Multidrug efflux transporter AcrB pore domain, PN1, PN2, PC1 and PC2 subdomains"/>
    <property type="match status" value="4"/>
</dbReference>
<dbReference type="PANTHER" id="PTHR32063">
    <property type="match status" value="1"/>
</dbReference>
<dbReference type="InterPro" id="IPR027463">
    <property type="entry name" value="AcrB_DN_DC_subdom"/>
</dbReference>
<feature type="transmembrane region" description="Helical" evidence="9">
    <location>
        <begin position="390"/>
        <end position="414"/>
    </location>
</feature>
<evidence type="ECO:0000256" key="9">
    <source>
        <dbReference type="SAM" id="Phobius"/>
    </source>
</evidence>
<comment type="similarity">
    <text evidence="2">Belongs to the resistance-nodulation-cell division (RND) (TC 2.A.6) family.</text>
</comment>
<dbReference type="Gene3D" id="3.30.70.1440">
    <property type="entry name" value="Multidrug efflux transporter AcrB pore domain"/>
    <property type="match status" value="1"/>
</dbReference>
<dbReference type="Proteomes" id="UP000552241">
    <property type="component" value="Unassembled WGS sequence"/>
</dbReference>
<accession>A0A838ZKR7</accession>
<keyword evidence="4" id="KW-1003">Cell membrane</keyword>
<keyword evidence="11" id="KW-1185">Reference proteome</keyword>
<sequence length="1046" mass="113916">MIQFIINRPVFAAVISILIVILGILGLTELPVTQYPDIAPPTVQINATYPGANAKTVMESVVIPIEEQVNGVEDMDYISSTASNNGSANISVFFKPGVDPDIAAVNVQNRVARATPILPSEVNQTGVVTQKQQTSALMFISLYSSNEAYDQTFIENYGNINITPALKRINGVGDANVFGGRTYAMRVWLKPEQMKAYGLNPSDVTAAIQEQSREVAAGQIGSNAGNSFEYVITYKGRYNEKEQYDDIIIKSIGNGQFLRLKDVADIEMGGQSYAGIGRSNGDPAVSIAIYQTPGSNAQTIINDIKAYFEQAEASFPEGIGYRINFDTNEFLDASISKVVHTIIEAFILVFLVVFIFLQDIRSTLIPAIAVPVSLIGSFFFLNLFGFSINLLTLFAMVLAIGIVVDDAIVVVEAVHAKLENGEHPKEATKNAMSEITGAIISITLVLAAVFVPVTFISGPTGVFYQQFGITLIITIIISAINALTLSPMLCALFLKHKEPKAYENKNIFQRFFHKFNTGFDAATKRYGNMFTFLFRHKWVTVILFVIAGLGIYFANSAMPSGFVPNEDRGIIFINAELPPGASMDRTYLAMEKVKPVVEQIPGVQSFTYITGRSFLGGAGSNQALGFIKLNSFEERTHADGQSVDEITGKLFGVTAGIPDAQYVFFGPPSIQGYGISAGFEIKLLDRFGGEVADLDAATQNFIQELMARPEIQYAQSSFKTGYPQLDLELNVPRIKEAGLSISDILSALQGYIGGVYASDFTKYGKYYRVSIQALPEDRKDVSSLNEFYIRTSSGQMAPISQFASLDRTYGPPSLNRFNLFNAVTVSGANNPGYSTGDAISAVQEVAETLPSNYSIDYSGLTREEVNAGSETVVIFILCLIFVYFILSALYESFIVPFSVIFSLPFGIMGAYLGQWLFGLENNIYFQIALVMLVGLLAKNAILIVEFAQIRRMHGETIAKSAINAAKARLRPILMTSFAFICGLLPLVFASGIGAVGNRSVATGAAIGLLIGTIFGLVVIPVLYVIFQALQERIKPIKFDSESSNIH</sequence>
<dbReference type="InterPro" id="IPR001036">
    <property type="entry name" value="Acrflvin-R"/>
</dbReference>
<feature type="transmembrane region" description="Helical" evidence="9">
    <location>
        <begin position="9"/>
        <end position="27"/>
    </location>
</feature>
<feature type="transmembrane region" description="Helical" evidence="9">
    <location>
        <begin position="538"/>
        <end position="558"/>
    </location>
</feature>
<evidence type="ECO:0000256" key="6">
    <source>
        <dbReference type="ARBA" id="ARBA00022692"/>
    </source>
</evidence>
<feature type="transmembrane region" description="Helical" evidence="9">
    <location>
        <begin position="364"/>
        <end position="384"/>
    </location>
</feature>
<dbReference type="Gene3D" id="3.30.70.1320">
    <property type="entry name" value="Multidrug efflux transporter AcrB pore domain like"/>
    <property type="match status" value="1"/>
</dbReference>
<dbReference type="RefSeq" id="WP_182043458.1">
    <property type="nucleotide sequence ID" value="NZ_JACDZE010000002.1"/>
</dbReference>
<feature type="transmembrane region" description="Helical" evidence="9">
    <location>
        <begin position="872"/>
        <end position="890"/>
    </location>
</feature>
<dbReference type="GO" id="GO:0005886">
    <property type="term" value="C:plasma membrane"/>
    <property type="evidence" value="ECO:0007669"/>
    <property type="project" value="UniProtKB-SubCell"/>
</dbReference>
<feature type="transmembrane region" description="Helical" evidence="9">
    <location>
        <begin position="923"/>
        <end position="944"/>
    </location>
</feature>
<evidence type="ECO:0000313" key="11">
    <source>
        <dbReference type="Proteomes" id="UP000552241"/>
    </source>
</evidence>
<feature type="transmembrane region" description="Helical" evidence="9">
    <location>
        <begin position="338"/>
        <end position="357"/>
    </location>
</feature>
<dbReference type="EMBL" id="JACDZE010000002">
    <property type="protein sequence ID" value="MBA5629848.1"/>
    <property type="molecule type" value="Genomic_DNA"/>
</dbReference>
<dbReference type="FunFam" id="3.30.70.1430:FF:000001">
    <property type="entry name" value="Efflux pump membrane transporter"/>
    <property type="match status" value="1"/>
</dbReference>
<feature type="transmembrane region" description="Helical" evidence="9">
    <location>
        <begin position="467"/>
        <end position="494"/>
    </location>
</feature>
<evidence type="ECO:0000256" key="5">
    <source>
        <dbReference type="ARBA" id="ARBA00022519"/>
    </source>
</evidence>
<dbReference type="Gene3D" id="1.20.1640.10">
    <property type="entry name" value="Multidrug efflux transporter AcrB transmembrane domain"/>
    <property type="match status" value="2"/>
</dbReference>
<evidence type="ECO:0000256" key="8">
    <source>
        <dbReference type="ARBA" id="ARBA00023136"/>
    </source>
</evidence>
<proteinExistence type="inferred from homology"/>
<gene>
    <name evidence="10" type="ORF">HU137_08720</name>
</gene>
<protein>
    <submittedName>
        <fullName evidence="10">Efflux RND transporter permease subunit</fullName>
    </submittedName>
</protein>
<dbReference type="SUPFAM" id="SSF82866">
    <property type="entry name" value="Multidrug efflux transporter AcrB transmembrane domain"/>
    <property type="match status" value="2"/>
</dbReference>
<dbReference type="PANTHER" id="PTHR32063:SF9">
    <property type="entry name" value="SIMILAR TO MULTIDRUG RESISTANCE PROTEIN MEXB"/>
    <property type="match status" value="1"/>
</dbReference>
<dbReference type="Gene3D" id="3.30.2090.10">
    <property type="entry name" value="Multidrug efflux transporter AcrB TolC docking domain, DN and DC subdomains"/>
    <property type="match status" value="2"/>
</dbReference>
<evidence type="ECO:0000256" key="7">
    <source>
        <dbReference type="ARBA" id="ARBA00022989"/>
    </source>
</evidence>
<organism evidence="10 11">
    <name type="scientific">Moheibacter lacus</name>
    <dbReference type="NCBI Taxonomy" id="2745851"/>
    <lineage>
        <taxon>Bacteria</taxon>
        <taxon>Pseudomonadati</taxon>
        <taxon>Bacteroidota</taxon>
        <taxon>Flavobacteriia</taxon>
        <taxon>Flavobacteriales</taxon>
        <taxon>Weeksellaceae</taxon>
        <taxon>Moheibacter</taxon>
    </lineage>
</organism>
<feature type="transmembrane region" description="Helical" evidence="9">
    <location>
        <begin position="435"/>
        <end position="455"/>
    </location>
</feature>
<dbReference type="PRINTS" id="PR00702">
    <property type="entry name" value="ACRIFLAVINRP"/>
</dbReference>
<dbReference type="FunFam" id="1.20.1640.10:FF:000001">
    <property type="entry name" value="Efflux pump membrane transporter"/>
    <property type="match status" value="1"/>
</dbReference>
<feature type="transmembrane region" description="Helical" evidence="9">
    <location>
        <begin position="1001"/>
        <end position="1026"/>
    </location>
</feature>
<dbReference type="GO" id="GO:0015562">
    <property type="term" value="F:efflux transmembrane transporter activity"/>
    <property type="evidence" value="ECO:0007669"/>
    <property type="project" value="InterPro"/>
</dbReference>
<dbReference type="GO" id="GO:0042910">
    <property type="term" value="F:xenobiotic transmembrane transporter activity"/>
    <property type="evidence" value="ECO:0007669"/>
    <property type="project" value="TreeGrafter"/>
</dbReference>
<keyword evidence="6 9" id="KW-0812">Transmembrane</keyword>
<name>A0A838ZKR7_9FLAO</name>
<dbReference type="Pfam" id="PF00873">
    <property type="entry name" value="ACR_tran"/>
    <property type="match status" value="1"/>
</dbReference>
<dbReference type="Gene3D" id="3.30.70.1430">
    <property type="entry name" value="Multidrug efflux transporter AcrB pore domain"/>
    <property type="match status" value="2"/>
</dbReference>
<dbReference type="AlphaFoldDB" id="A0A838ZKR7"/>
<evidence type="ECO:0000256" key="2">
    <source>
        <dbReference type="ARBA" id="ARBA00010942"/>
    </source>
</evidence>
<dbReference type="InterPro" id="IPR004764">
    <property type="entry name" value="MdtF-like"/>
</dbReference>
<reference evidence="10 11" key="1">
    <citation type="submission" date="2020-07" db="EMBL/GenBank/DDBJ databases">
        <title>Moheibacter lacus sp. nov., a member of the family Flavobacteriaceae isolated from freshwater lake sediment.</title>
        <authorList>
            <person name="Liu Y."/>
        </authorList>
    </citation>
    <scope>NUCLEOTIDE SEQUENCE [LARGE SCALE GENOMIC DNA]</scope>
    <source>
        <strain evidence="10 11">BDHS18</strain>
    </source>
</reference>
<feature type="transmembrane region" description="Helical" evidence="9">
    <location>
        <begin position="897"/>
        <end position="917"/>
    </location>
</feature>
<keyword evidence="8 9" id="KW-0472">Membrane</keyword>
<dbReference type="NCBIfam" id="TIGR00915">
    <property type="entry name" value="2A0602"/>
    <property type="match status" value="1"/>
</dbReference>
<comment type="subcellular location">
    <subcellularLocation>
        <location evidence="1">Cell inner membrane</location>
        <topology evidence="1">Multi-pass membrane protein</topology>
    </subcellularLocation>
</comment>
<dbReference type="GO" id="GO:0009636">
    <property type="term" value="P:response to toxic substance"/>
    <property type="evidence" value="ECO:0007669"/>
    <property type="project" value="UniProtKB-ARBA"/>
</dbReference>
<keyword evidence="3" id="KW-0813">Transport</keyword>
<evidence type="ECO:0000256" key="3">
    <source>
        <dbReference type="ARBA" id="ARBA00022448"/>
    </source>
</evidence>